<dbReference type="EMBL" id="JAUTXU010000077">
    <property type="protein sequence ID" value="KAK3711343.1"/>
    <property type="molecule type" value="Genomic_DNA"/>
</dbReference>
<protein>
    <submittedName>
        <fullName evidence="1">Uncharacterized protein</fullName>
    </submittedName>
</protein>
<evidence type="ECO:0000313" key="2">
    <source>
        <dbReference type="Proteomes" id="UP001281147"/>
    </source>
</evidence>
<comment type="caution">
    <text evidence="1">The sequence shown here is derived from an EMBL/GenBank/DDBJ whole genome shotgun (WGS) entry which is preliminary data.</text>
</comment>
<organism evidence="1 2">
    <name type="scientific">Vermiconidia calcicola</name>
    <dbReference type="NCBI Taxonomy" id="1690605"/>
    <lineage>
        <taxon>Eukaryota</taxon>
        <taxon>Fungi</taxon>
        <taxon>Dikarya</taxon>
        <taxon>Ascomycota</taxon>
        <taxon>Pezizomycotina</taxon>
        <taxon>Dothideomycetes</taxon>
        <taxon>Dothideomycetidae</taxon>
        <taxon>Mycosphaerellales</taxon>
        <taxon>Extremaceae</taxon>
        <taxon>Vermiconidia</taxon>
    </lineage>
</organism>
<sequence length="433" mass="48948">MPTLIDDNGNCEKRGVSELNNLDDDQHNKGDKNGRTSGNDKKKQQSSQHNQDNRNNQYVPAEPQDGVPLPRSTEGDARVADVREWDTARTGPSVTVSDQITPEAEPGIVQMKDLYWLAKEATSLSNDGLQQQPLASGSRAAKPRPSPLRYYQSKLKGLDPYKQERWQSLQDLKREFQQHRTTVSNRLKYDLRRHPQFVRNEFEAKLKDLRQTHHTQTERLNMKLQQLENQILQGADPDVVNVLVEQCEAMEGDLDVLKSHPALNEKQPAEMTSTPEPKPATAETTSTPKPEPAMAESTTAKQYDHSSVEARFKEFDDRTTELDDRTVILMDEIEQLRDLLKMSESRSPNAELVQLQKEVDVLKKAQLQNEIKELKSAELAMTNNQNNQGAELASHRQSLTKQGQDIALQGQSIVALDTNVGVLWDRVFGATQQ</sequence>
<proteinExistence type="predicted"/>
<name>A0ACC3N6Y6_9PEZI</name>
<gene>
    <name evidence="1" type="ORF">LTR37_009723</name>
</gene>
<keyword evidence="2" id="KW-1185">Reference proteome</keyword>
<accession>A0ACC3N6Y6</accession>
<evidence type="ECO:0000313" key="1">
    <source>
        <dbReference type="EMBL" id="KAK3711343.1"/>
    </source>
</evidence>
<reference evidence="1" key="1">
    <citation type="submission" date="2023-07" db="EMBL/GenBank/DDBJ databases">
        <title>Black Yeasts Isolated from many extreme environments.</title>
        <authorList>
            <person name="Coleine C."/>
            <person name="Stajich J.E."/>
            <person name="Selbmann L."/>
        </authorList>
    </citation>
    <scope>NUCLEOTIDE SEQUENCE</scope>
    <source>
        <strain evidence="1">CCFEE 5714</strain>
    </source>
</reference>
<dbReference type="Proteomes" id="UP001281147">
    <property type="component" value="Unassembled WGS sequence"/>
</dbReference>